<feature type="domain" description="Plant heme peroxidase family profile" evidence="8">
    <location>
        <begin position="22"/>
        <end position="325"/>
    </location>
</feature>
<dbReference type="GO" id="GO:0046872">
    <property type="term" value="F:metal ion binding"/>
    <property type="evidence" value="ECO:0007669"/>
    <property type="project" value="UniProtKB-KW"/>
</dbReference>
<evidence type="ECO:0000256" key="4">
    <source>
        <dbReference type="ARBA" id="ARBA00023002"/>
    </source>
</evidence>
<dbReference type="EMBL" id="HBHJ01022349">
    <property type="protein sequence ID" value="CAD9699901.1"/>
    <property type="molecule type" value="Transcribed_RNA"/>
</dbReference>
<dbReference type="InterPro" id="IPR002016">
    <property type="entry name" value="Haem_peroxidase"/>
</dbReference>
<dbReference type="InterPro" id="IPR010255">
    <property type="entry name" value="Haem_peroxidase_sf"/>
</dbReference>
<evidence type="ECO:0000256" key="7">
    <source>
        <dbReference type="SAM" id="Phobius"/>
    </source>
</evidence>
<sequence length="325" mass="35444">MDQITSANPLAMVATAVAIVLAVAVLFFASKPSAKVAELRKARKLCEELIRSKSCAPILVRLAWHDSGTYDNNRSHLDWPNAGGAIGSIRTQHEINAGPNAGLSKALTKYLGPIKGEVPGVSWADLIQLASATAIEVSGGPKIPMRYGRVDGEPTDKTNPPFGLPDALPPFGGDLADDKDPAEHLRYVFEKYDMSDRDIVALSGAHTLGRAFKDRSGTVKEGYSKGTAYTSRGCPFVLNSETLGGRSWTKYWLSFDNSYFEDMAQEDPDCVTFPTDKVLMTDAGFQPHFMEFAESQSAFFTQYKESHKKLSELGAKFDPPEGVRI</sequence>
<dbReference type="PRINTS" id="PR00458">
    <property type="entry name" value="PEROXIDASE"/>
</dbReference>
<dbReference type="InterPro" id="IPR019794">
    <property type="entry name" value="Peroxidases_AS"/>
</dbReference>
<dbReference type="SUPFAM" id="SSF48113">
    <property type="entry name" value="Heme-dependent peroxidases"/>
    <property type="match status" value="1"/>
</dbReference>
<dbReference type="InterPro" id="IPR044831">
    <property type="entry name" value="Ccp1-like"/>
</dbReference>
<evidence type="ECO:0000259" key="8">
    <source>
        <dbReference type="PROSITE" id="PS50873"/>
    </source>
</evidence>
<dbReference type="PANTHER" id="PTHR31356:SF66">
    <property type="entry name" value="CATALASE-PEROXIDASE"/>
    <property type="match status" value="1"/>
</dbReference>
<keyword evidence="7" id="KW-0472">Membrane</keyword>
<keyword evidence="3" id="KW-0479">Metal-binding</keyword>
<dbReference type="InterPro" id="IPR019793">
    <property type="entry name" value="Peroxidases_heam-ligand_BS"/>
</dbReference>
<dbReference type="GO" id="GO:0000302">
    <property type="term" value="P:response to reactive oxygen species"/>
    <property type="evidence" value="ECO:0007669"/>
    <property type="project" value="TreeGrafter"/>
</dbReference>
<keyword evidence="1" id="KW-0575">Peroxidase</keyword>
<proteinExistence type="inferred from homology"/>
<dbReference type="PROSITE" id="PS50873">
    <property type="entry name" value="PEROXIDASE_4"/>
    <property type="match status" value="1"/>
</dbReference>
<dbReference type="PANTHER" id="PTHR31356">
    <property type="entry name" value="THYLAKOID LUMENAL 29 KDA PROTEIN, CHLOROPLASTIC-RELATED"/>
    <property type="match status" value="1"/>
</dbReference>
<keyword evidence="5" id="KW-0408">Iron</keyword>
<dbReference type="AlphaFoldDB" id="A0A7S2SH24"/>
<comment type="similarity">
    <text evidence="6">Belongs to the peroxidase family.</text>
</comment>
<dbReference type="PRINTS" id="PR00459">
    <property type="entry name" value="ASPEROXIDASE"/>
</dbReference>
<evidence type="ECO:0000256" key="2">
    <source>
        <dbReference type="ARBA" id="ARBA00022617"/>
    </source>
</evidence>
<dbReference type="Gene3D" id="1.10.420.10">
    <property type="entry name" value="Peroxidase, domain 2"/>
    <property type="match status" value="1"/>
</dbReference>
<dbReference type="PROSITE" id="PS00435">
    <property type="entry name" value="PEROXIDASE_1"/>
    <property type="match status" value="1"/>
</dbReference>
<gene>
    <name evidence="9" type="ORF">RMAR1173_LOCUS14768</name>
</gene>
<dbReference type="GO" id="GO:0042744">
    <property type="term" value="P:hydrogen peroxide catabolic process"/>
    <property type="evidence" value="ECO:0007669"/>
    <property type="project" value="TreeGrafter"/>
</dbReference>
<feature type="transmembrane region" description="Helical" evidence="7">
    <location>
        <begin position="12"/>
        <end position="30"/>
    </location>
</feature>
<dbReference type="GO" id="GO:0004601">
    <property type="term" value="F:peroxidase activity"/>
    <property type="evidence" value="ECO:0007669"/>
    <property type="project" value="UniProtKB-KW"/>
</dbReference>
<reference evidence="9" key="1">
    <citation type="submission" date="2021-01" db="EMBL/GenBank/DDBJ databases">
        <authorList>
            <person name="Corre E."/>
            <person name="Pelletier E."/>
            <person name="Niang G."/>
            <person name="Scheremetjew M."/>
            <person name="Finn R."/>
            <person name="Kale V."/>
            <person name="Holt S."/>
            <person name="Cochrane G."/>
            <person name="Meng A."/>
            <person name="Brown T."/>
            <person name="Cohen L."/>
        </authorList>
    </citation>
    <scope>NUCLEOTIDE SEQUENCE</scope>
    <source>
        <strain evidence="9">CCMP1243</strain>
    </source>
</reference>
<dbReference type="GO" id="GO:0020037">
    <property type="term" value="F:heme binding"/>
    <property type="evidence" value="ECO:0007669"/>
    <property type="project" value="InterPro"/>
</dbReference>
<evidence type="ECO:0000256" key="3">
    <source>
        <dbReference type="ARBA" id="ARBA00022723"/>
    </source>
</evidence>
<accession>A0A7S2SH24</accession>
<keyword evidence="2" id="KW-0349">Heme</keyword>
<evidence type="ECO:0000256" key="5">
    <source>
        <dbReference type="ARBA" id="ARBA00023004"/>
    </source>
</evidence>
<keyword evidence="7" id="KW-0812">Transmembrane</keyword>
<dbReference type="Pfam" id="PF00141">
    <property type="entry name" value="peroxidase"/>
    <property type="match status" value="1"/>
</dbReference>
<dbReference type="PROSITE" id="PS00436">
    <property type="entry name" value="PEROXIDASE_2"/>
    <property type="match status" value="1"/>
</dbReference>
<keyword evidence="7" id="KW-1133">Transmembrane helix</keyword>
<evidence type="ECO:0000313" key="9">
    <source>
        <dbReference type="EMBL" id="CAD9699901.1"/>
    </source>
</evidence>
<name>A0A7S2SH24_9STRA</name>
<evidence type="ECO:0000256" key="1">
    <source>
        <dbReference type="ARBA" id="ARBA00022559"/>
    </source>
</evidence>
<protein>
    <recommendedName>
        <fullName evidence="8">Plant heme peroxidase family profile domain-containing protein</fullName>
    </recommendedName>
</protein>
<dbReference type="GO" id="GO:0034599">
    <property type="term" value="P:cellular response to oxidative stress"/>
    <property type="evidence" value="ECO:0007669"/>
    <property type="project" value="InterPro"/>
</dbReference>
<keyword evidence="4" id="KW-0560">Oxidoreductase</keyword>
<evidence type="ECO:0000256" key="6">
    <source>
        <dbReference type="RuleBase" id="RU004241"/>
    </source>
</evidence>
<dbReference type="Gene3D" id="1.10.520.10">
    <property type="match status" value="1"/>
</dbReference>
<dbReference type="InterPro" id="IPR002207">
    <property type="entry name" value="Peroxidase_I"/>
</dbReference>
<organism evidence="9">
    <name type="scientific">Rhizochromulina marina</name>
    <dbReference type="NCBI Taxonomy" id="1034831"/>
    <lineage>
        <taxon>Eukaryota</taxon>
        <taxon>Sar</taxon>
        <taxon>Stramenopiles</taxon>
        <taxon>Ochrophyta</taxon>
        <taxon>Dictyochophyceae</taxon>
        <taxon>Rhizochromulinales</taxon>
        <taxon>Rhizochromulina</taxon>
    </lineage>
</organism>